<reference evidence="1" key="1">
    <citation type="submission" date="2014-11" db="EMBL/GenBank/DDBJ databases">
        <authorList>
            <person name="Amaro Gonzalez C."/>
        </authorList>
    </citation>
    <scope>NUCLEOTIDE SEQUENCE</scope>
</reference>
<proteinExistence type="predicted"/>
<evidence type="ECO:0000313" key="1">
    <source>
        <dbReference type="EMBL" id="JAH52175.1"/>
    </source>
</evidence>
<reference evidence="1" key="2">
    <citation type="journal article" date="2015" name="Fish Shellfish Immunol.">
        <title>Early steps in the European eel (Anguilla anguilla)-Vibrio vulnificus interaction in the gills: Role of the RtxA13 toxin.</title>
        <authorList>
            <person name="Callol A."/>
            <person name="Pajuelo D."/>
            <person name="Ebbesson L."/>
            <person name="Teles M."/>
            <person name="MacKenzie S."/>
            <person name="Amaro C."/>
        </authorList>
    </citation>
    <scope>NUCLEOTIDE SEQUENCE</scope>
</reference>
<organism evidence="1">
    <name type="scientific">Anguilla anguilla</name>
    <name type="common">European freshwater eel</name>
    <name type="synonym">Muraena anguilla</name>
    <dbReference type="NCBI Taxonomy" id="7936"/>
    <lineage>
        <taxon>Eukaryota</taxon>
        <taxon>Metazoa</taxon>
        <taxon>Chordata</taxon>
        <taxon>Craniata</taxon>
        <taxon>Vertebrata</taxon>
        <taxon>Euteleostomi</taxon>
        <taxon>Actinopterygii</taxon>
        <taxon>Neopterygii</taxon>
        <taxon>Teleostei</taxon>
        <taxon>Anguilliformes</taxon>
        <taxon>Anguillidae</taxon>
        <taxon>Anguilla</taxon>
    </lineage>
</organism>
<name>A0A0E9TGX7_ANGAN</name>
<dbReference type="AlphaFoldDB" id="A0A0E9TGX7"/>
<sequence>MMRYTETICRSYFIHNKESEKKWSTFLG</sequence>
<accession>A0A0E9TGX7</accession>
<dbReference type="EMBL" id="GBXM01056402">
    <property type="protein sequence ID" value="JAH52175.1"/>
    <property type="molecule type" value="Transcribed_RNA"/>
</dbReference>
<protein>
    <submittedName>
        <fullName evidence="1">Uncharacterized protein</fullName>
    </submittedName>
</protein>